<sequence length="254" mass="29091">MKYYPELVSLGCFRIEDLKSITGSEAAAKALSRAYRKKGYIQTVRKNLYVAISMETNQPVPNRYEIASNISDDAVVSYHSAFEYYGYANQVFYDVYVTSQSRFHDFQFDGINYRRVNPRISNHIQQGPKGIRVSSLERTVIESIDMFEKIGGLEELLRCLQLIPSLDETAILSCLEAYANGFLYQKTGLILSAFTHSLRLSDSFFENCKMHLPTGKSYLYNRSKDFVFNKDWNIYAPADVLKLITKGVADYDAF</sequence>
<reference evidence="1" key="1">
    <citation type="submission" date="2019-08" db="EMBL/GenBank/DDBJ databases">
        <authorList>
            <person name="Kucharzyk K."/>
            <person name="Murdoch R.W."/>
            <person name="Higgins S."/>
            <person name="Loffler F."/>
        </authorList>
    </citation>
    <scope>NUCLEOTIDE SEQUENCE</scope>
</reference>
<accession>A0A644Z708</accession>
<organism evidence="1">
    <name type="scientific">bioreactor metagenome</name>
    <dbReference type="NCBI Taxonomy" id="1076179"/>
    <lineage>
        <taxon>unclassified sequences</taxon>
        <taxon>metagenomes</taxon>
        <taxon>ecological metagenomes</taxon>
    </lineage>
</organism>
<dbReference type="EMBL" id="VSSQ01007598">
    <property type="protein sequence ID" value="MPM36407.1"/>
    <property type="molecule type" value="Genomic_DNA"/>
</dbReference>
<proteinExistence type="predicted"/>
<evidence type="ECO:0008006" key="2">
    <source>
        <dbReference type="Google" id="ProtNLM"/>
    </source>
</evidence>
<gene>
    <name evidence="1" type="ORF">SDC9_83003</name>
</gene>
<protein>
    <recommendedName>
        <fullName evidence="2">AbiEi antitoxin C-terminal domain-containing protein</fullName>
    </recommendedName>
</protein>
<evidence type="ECO:0000313" key="1">
    <source>
        <dbReference type="EMBL" id="MPM36407.1"/>
    </source>
</evidence>
<comment type="caution">
    <text evidence="1">The sequence shown here is derived from an EMBL/GenBank/DDBJ whole genome shotgun (WGS) entry which is preliminary data.</text>
</comment>
<name>A0A644Z708_9ZZZZ</name>
<dbReference type="AlphaFoldDB" id="A0A644Z708"/>